<feature type="transmembrane region" description="Helical" evidence="5">
    <location>
        <begin position="215"/>
        <end position="233"/>
    </location>
</feature>
<dbReference type="EMBL" id="JRLX01000003">
    <property type="protein sequence ID" value="KGO87812.1"/>
    <property type="molecule type" value="Genomic_DNA"/>
</dbReference>
<evidence type="ECO:0000256" key="2">
    <source>
        <dbReference type="ARBA" id="ARBA00022692"/>
    </source>
</evidence>
<proteinExistence type="predicted"/>
<dbReference type="AlphaFoldDB" id="A0A0A2M586"/>
<comment type="subcellular location">
    <subcellularLocation>
        <location evidence="1">Endomembrane system</location>
        <topology evidence="1">Multi-pass membrane protein</topology>
    </subcellularLocation>
</comment>
<keyword evidence="8" id="KW-1185">Reference proteome</keyword>
<feature type="transmembrane region" description="Helical" evidence="5">
    <location>
        <begin position="152"/>
        <end position="171"/>
    </location>
</feature>
<evidence type="ECO:0000256" key="4">
    <source>
        <dbReference type="ARBA" id="ARBA00023136"/>
    </source>
</evidence>
<gene>
    <name evidence="7" type="ORF">Q765_04800</name>
</gene>
<feature type="transmembrane region" description="Helical" evidence="5">
    <location>
        <begin position="76"/>
        <end position="96"/>
    </location>
</feature>
<reference evidence="7 8" key="1">
    <citation type="submission" date="2013-09" db="EMBL/GenBank/DDBJ databases">
        <authorList>
            <person name="Zeng Z."/>
            <person name="Chen C."/>
        </authorList>
    </citation>
    <scope>NUCLEOTIDE SEQUENCE [LARGE SCALE GENOMIC DNA]</scope>
    <source>
        <strain evidence="7 8">WB 3.3-2</strain>
    </source>
</reference>
<comment type="caution">
    <text evidence="7">The sequence shown here is derived from an EMBL/GenBank/DDBJ whole genome shotgun (WGS) entry which is preliminary data.</text>
</comment>
<keyword evidence="2 5" id="KW-0812">Transmembrane</keyword>
<keyword evidence="4 5" id="KW-0472">Membrane</keyword>
<sequence>MPTVIKNINNFLSGIEKLIIDYTIPDKNILLFRQCVYILLLAKILFIWPELNMLYRHGIDIGLASPMPHKFMYLPLLHNFYNIYWLVASVIVAIAIFSKRSRFLNIVVAVISINYLEVITGTSDGGDKLHNFVIFMLIFIRDGALKNSLQQMINNAAVFIIQMHFCFLYFLNAYGKVIHKFWRDGSFFNDVWHLSYFANPNFVPYYFFNSTVQIITAWSVILFEFLFPTLIWFKPFKKPLIFIGIFFHFGISIFLSIPDFGAIMIIVYILFYDFKKVENLKYFKFKSYRFRY</sequence>
<evidence type="ECO:0000256" key="1">
    <source>
        <dbReference type="ARBA" id="ARBA00004127"/>
    </source>
</evidence>
<dbReference type="RefSeq" id="WP_026299952.1">
    <property type="nucleotide sequence ID" value="NZ_JRLX01000003.1"/>
</dbReference>
<accession>A0A0A2M586</accession>
<organism evidence="7 8">
    <name type="scientific">Flavobacterium rivuli WB 3.3-2 = DSM 21788</name>
    <dbReference type="NCBI Taxonomy" id="1121895"/>
    <lineage>
        <taxon>Bacteria</taxon>
        <taxon>Pseudomonadati</taxon>
        <taxon>Bacteroidota</taxon>
        <taxon>Flavobacteriia</taxon>
        <taxon>Flavobacteriales</taxon>
        <taxon>Flavobacteriaceae</taxon>
        <taxon>Flavobacterium</taxon>
    </lineage>
</organism>
<evidence type="ECO:0000313" key="8">
    <source>
        <dbReference type="Proteomes" id="UP000030152"/>
    </source>
</evidence>
<dbReference type="SMART" id="SM00752">
    <property type="entry name" value="HTTM"/>
    <property type="match status" value="1"/>
</dbReference>
<dbReference type="GO" id="GO:0012505">
    <property type="term" value="C:endomembrane system"/>
    <property type="evidence" value="ECO:0007669"/>
    <property type="project" value="UniProtKB-SubCell"/>
</dbReference>
<keyword evidence="3 5" id="KW-1133">Transmembrane helix</keyword>
<evidence type="ECO:0000313" key="7">
    <source>
        <dbReference type="EMBL" id="KGO87812.1"/>
    </source>
</evidence>
<evidence type="ECO:0000256" key="3">
    <source>
        <dbReference type="ARBA" id="ARBA00022989"/>
    </source>
</evidence>
<feature type="transmembrane region" description="Helical" evidence="5">
    <location>
        <begin position="103"/>
        <end position="123"/>
    </location>
</feature>
<feature type="transmembrane region" description="Helical" evidence="5">
    <location>
        <begin position="245"/>
        <end position="271"/>
    </location>
</feature>
<dbReference type="STRING" id="1121895.GCA_000378485_01564"/>
<dbReference type="Proteomes" id="UP000030152">
    <property type="component" value="Unassembled WGS sequence"/>
</dbReference>
<feature type="domain" description="HTTM-like" evidence="6">
    <location>
        <begin position="22"/>
        <end position="276"/>
    </location>
</feature>
<protein>
    <recommendedName>
        <fullName evidence="6">HTTM-like domain-containing protein</fullName>
    </recommendedName>
</protein>
<name>A0A0A2M586_9FLAO</name>
<evidence type="ECO:0000259" key="6">
    <source>
        <dbReference type="SMART" id="SM00752"/>
    </source>
</evidence>
<feature type="transmembrane region" description="Helical" evidence="5">
    <location>
        <begin position="30"/>
        <end position="48"/>
    </location>
</feature>
<dbReference type="eggNOG" id="COG3011">
    <property type="taxonomic scope" value="Bacteria"/>
</dbReference>
<dbReference type="InterPro" id="IPR011020">
    <property type="entry name" value="HTTM-like"/>
</dbReference>
<evidence type="ECO:0000256" key="5">
    <source>
        <dbReference type="SAM" id="Phobius"/>
    </source>
</evidence>